<dbReference type="InterPro" id="IPR036890">
    <property type="entry name" value="HATPase_C_sf"/>
</dbReference>
<gene>
    <name evidence="17" type="ORF">ISALK_07660</name>
</gene>
<reference evidence="17 18" key="1">
    <citation type="submission" date="2019-04" db="EMBL/GenBank/DDBJ databases">
        <title>Isachenkonia alkalipeptolytica gen. nov. sp. nov. a new anaerobic, alkiliphilic organothrophic bacterium capable to reduce synthesized ferrihydrite isolated from a soda lake.</title>
        <authorList>
            <person name="Toshchakov S.V."/>
            <person name="Zavarzina D.G."/>
            <person name="Zhilina T.N."/>
            <person name="Kostrikina N.A."/>
            <person name="Kublanov I.V."/>
        </authorList>
    </citation>
    <scope>NUCLEOTIDE SEQUENCE [LARGE SCALE GENOMIC DNA]</scope>
    <source>
        <strain evidence="17 18">Z-1701</strain>
    </source>
</reference>
<dbReference type="Gene3D" id="1.10.287.130">
    <property type="match status" value="1"/>
</dbReference>
<dbReference type="InterPro" id="IPR003661">
    <property type="entry name" value="HisK_dim/P_dom"/>
</dbReference>
<dbReference type="EMBL" id="SUMG01000007">
    <property type="protein sequence ID" value="NBG88377.1"/>
    <property type="molecule type" value="Genomic_DNA"/>
</dbReference>
<dbReference type="CDD" id="cd00075">
    <property type="entry name" value="HATPase"/>
    <property type="match status" value="1"/>
</dbReference>
<dbReference type="CDD" id="cd06225">
    <property type="entry name" value="HAMP"/>
    <property type="match status" value="1"/>
</dbReference>
<dbReference type="Gene3D" id="3.30.565.10">
    <property type="entry name" value="Histidine kinase-like ATPase, C-terminal domain"/>
    <property type="match status" value="1"/>
</dbReference>
<evidence type="ECO:0000256" key="7">
    <source>
        <dbReference type="ARBA" id="ARBA00022692"/>
    </source>
</evidence>
<dbReference type="GO" id="GO:0005524">
    <property type="term" value="F:ATP binding"/>
    <property type="evidence" value="ECO:0007669"/>
    <property type="project" value="UniProtKB-KW"/>
</dbReference>
<keyword evidence="11 14" id="KW-1133">Transmembrane helix</keyword>
<proteinExistence type="predicted"/>
<feature type="domain" description="HAMP" evidence="16">
    <location>
        <begin position="214"/>
        <end position="266"/>
    </location>
</feature>
<dbReference type="RefSeq" id="WP_160720883.1">
    <property type="nucleotide sequence ID" value="NZ_SUMG01000007.1"/>
</dbReference>
<keyword evidence="6" id="KW-0808">Transferase</keyword>
<evidence type="ECO:0000256" key="9">
    <source>
        <dbReference type="ARBA" id="ARBA00022777"/>
    </source>
</evidence>
<dbReference type="InterPro" id="IPR003660">
    <property type="entry name" value="HAMP_dom"/>
</dbReference>
<feature type="domain" description="Histidine kinase" evidence="15">
    <location>
        <begin position="274"/>
        <end position="478"/>
    </location>
</feature>
<dbReference type="Gene3D" id="6.10.340.10">
    <property type="match status" value="1"/>
</dbReference>
<keyword evidence="10" id="KW-0067">ATP-binding</keyword>
<evidence type="ECO:0000256" key="1">
    <source>
        <dbReference type="ARBA" id="ARBA00000085"/>
    </source>
</evidence>
<evidence type="ECO:0000256" key="2">
    <source>
        <dbReference type="ARBA" id="ARBA00004651"/>
    </source>
</evidence>
<dbReference type="GO" id="GO:0005886">
    <property type="term" value="C:plasma membrane"/>
    <property type="evidence" value="ECO:0007669"/>
    <property type="project" value="UniProtKB-SubCell"/>
</dbReference>
<evidence type="ECO:0000256" key="12">
    <source>
        <dbReference type="ARBA" id="ARBA00023012"/>
    </source>
</evidence>
<dbReference type="InterPro" id="IPR003594">
    <property type="entry name" value="HATPase_dom"/>
</dbReference>
<dbReference type="EC" id="2.7.13.3" evidence="3"/>
<evidence type="ECO:0000259" key="16">
    <source>
        <dbReference type="PROSITE" id="PS50885"/>
    </source>
</evidence>
<dbReference type="Proteomes" id="UP000449710">
    <property type="component" value="Unassembled WGS sequence"/>
</dbReference>
<dbReference type="FunFam" id="1.10.287.130:FF:000001">
    <property type="entry name" value="Two-component sensor histidine kinase"/>
    <property type="match status" value="1"/>
</dbReference>
<evidence type="ECO:0000256" key="10">
    <source>
        <dbReference type="ARBA" id="ARBA00022840"/>
    </source>
</evidence>
<comment type="subcellular location">
    <subcellularLocation>
        <location evidence="2">Cell membrane</location>
        <topology evidence="2">Multi-pass membrane protein</topology>
    </subcellularLocation>
</comment>
<keyword evidence="13 14" id="KW-0472">Membrane</keyword>
<dbReference type="CDD" id="cd00082">
    <property type="entry name" value="HisKA"/>
    <property type="match status" value="1"/>
</dbReference>
<dbReference type="SUPFAM" id="SSF158472">
    <property type="entry name" value="HAMP domain-like"/>
    <property type="match status" value="1"/>
</dbReference>
<keyword evidence="7 14" id="KW-0812">Transmembrane</keyword>
<evidence type="ECO:0000256" key="5">
    <source>
        <dbReference type="ARBA" id="ARBA00022553"/>
    </source>
</evidence>
<evidence type="ECO:0000256" key="6">
    <source>
        <dbReference type="ARBA" id="ARBA00022679"/>
    </source>
</evidence>
<keyword evidence="9 17" id="KW-0418">Kinase</keyword>
<comment type="catalytic activity">
    <reaction evidence="1">
        <text>ATP + protein L-histidine = ADP + protein N-phospho-L-histidine.</text>
        <dbReference type="EC" id="2.7.13.3"/>
    </reaction>
</comment>
<protein>
    <recommendedName>
        <fullName evidence="3">histidine kinase</fullName>
        <ecNumber evidence="3">2.7.13.3</ecNumber>
    </recommendedName>
</protein>
<evidence type="ECO:0000313" key="17">
    <source>
        <dbReference type="EMBL" id="NBG88377.1"/>
    </source>
</evidence>
<dbReference type="InterPro" id="IPR050398">
    <property type="entry name" value="HssS/ArlS-like"/>
</dbReference>
<evidence type="ECO:0000256" key="14">
    <source>
        <dbReference type="SAM" id="Phobius"/>
    </source>
</evidence>
<dbReference type="Pfam" id="PF02518">
    <property type="entry name" value="HATPase_c"/>
    <property type="match status" value="1"/>
</dbReference>
<accession>A0AA44BDW7</accession>
<dbReference type="InterPro" id="IPR004358">
    <property type="entry name" value="Sig_transdc_His_kin-like_C"/>
</dbReference>
<evidence type="ECO:0000256" key="4">
    <source>
        <dbReference type="ARBA" id="ARBA00022475"/>
    </source>
</evidence>
<evidence type="ECO:0000313" key="18">
    <source>
        <dbReference type="Proteomes" id="UP000449710"/>
    </source>
</evidence>
<dbReference type="SMART" id="SM00387">
    <property type="entry name" value="HATPase_c"/>
    <property type="match status" value="1"/>
</dbReference>
<comment type="caution">
    <text evidence="17">The sequence shown here is derived from an EMBL/GenBank/DDBJ whole genome shotgun (WGS) entry which is preliminary data.</text>
</comment>
<dbReference type="InterPro" id="IPR036097">
    <property type="entry name" value="HisK_dim/P_sf"/>
</dbReference>
<keyword evidence="8" id="KW-0547">Nucleotide-binding</keyword>
<keyword evidence="18" id="KW-1185">Reference proteome</keyword>
<organism evidence="17 18">
    <name type="scientific">Isachenkonia alkalipeptolytica</name>
    <dbReference type="NCBI Taxonomy" id="2565777"/>
    <lineage>
        <taxon>Bacteria</taxon>
        <taxon>Bacillati</taxon>
        <taxon>Bacillota</taxon>
        <taxon>Clostridia</taxon>
        <taxon>Eubacteriales</taxon>
        <taxon>Clostridiaceae</taxon>
        <taxon>Isachenkonia</taxon>
    </lineage>
</organism>
<keyword evidence="4" id="KW-1003">Cell membrane</keyword>
<dbReference type="SUPFAM" id="SSF55874">
    <property type="entry name" value="ATPase domain of HSP90 chaperone/DNA topoisomerase II/histidine kinase"/>
    <property type="match status" value="1"/>
</dbReference>
<evidence type="ECO:0000256" key="8">
    <source>
        <dbReference type="ARBA" id="ARBA00022741"/>
    </source>
</evidence>
<dbReference type="InterPro" id="IPR005467">
    <property type="entry name" value="His_kinase_dom"/>
</dbReference>
<dbReference type="SMART" id="SM00304">
    <property type="entry name" value="HAMP"/>
    <property type="match status" value="1"/>
</dbReference>
<name>A0AA44BDW7_9CLOT</name>
<evidence type="ECO:0000256" key="11">
    <source>
        <dbReference type="ARBA" id="ARBA00022989"/>
    </source>
</evidence>
<dbReference type="AlphaFoldDB" id="A0AA44BDW7"/>
<dbReference type="GO" id="GO:0000155">
    <property type="term" value="F:phosphorelay sensor kinase activity"/>
    <property type="evidence" value="ECO:0007669"/>
    <property type="project" value="InterPro"/>
</dbReference>
<feature type="transmembrane region" description="Helical" evidence="14">
    <location>
        <begin position="32"/>
        <end position="53"/>
    </location>
</feature>
<dbReference type="Pfam" id="PF00512">
    <property type="entry name" value="HisKA"/>
    <property type="match status" value="1"/>
</dbReference>
<evidence type="ECO:0000259" key="15">
    <source>
        <dbReference type="PROSITE" id="PS50109"/>
    </source>
</evidence>
<feature type="transmembrane region" description="Helical" evidence="14">
    <location>
        <begin position="193"/>
        <end position="213"/>
    </location>
</feature>
<dbReference type="SUPFAM" id="SSF47384">
    <property type="entry name" value="Homodimeric domain of signal transducing histidine kinase"/>
    <property type="match status" value="1"/>
</dbReference>
<evidence type="ECO:0000256" key="13">
    <source>
        <dbReference type="ARBA" id="ARBA00023136"/>
    </source>
</evidence>
<keyword evidence="5" id="KW-0597">Phosphoprotein</keyword>
<sequence length="536" mass="61954">MRNVMENVIKKIKDRFWTENGFRKSIFQKMMVTYFLILIISLFLIAYITSQFMQQQIIEQRRSVLEREALRVSRMYDQLEGGVISVEHFMETLNVMQQAENVDVSIIFDDTSDIMGIGNIGRLPIQSNRPTPSLENPVRQYFTAQFESEEEDEYVQMLTVAVPLLEEGQRFGEILIYTPIANVQLLTQQINRIIMLTFSGITIPVTLLLYFFSKRFTRPLVDMRNVAQKISDGEYGHRLDVKGNDEVSDLAISLNSMAYKIRNLEEIRKDLIANVSHELKTPITTVQNFIQGILDGVIEKEDAEQYLGVALDETKRLGKLTNELLELSSFEKKVSHLNKEWVNLEKLVKEVLMQLHFDFERKNIQLIEELQSEVHGYVDRIRMKQVLINVLNNAIRFTPREGAIRLELRDRGDKFSIEVIDSGPGIRPEEIPFVYERFYKGDKSRKRTTGFGLGLTISKHIMDAHGGDISILSLTQEGKEARRKEIQARSRVDRYNLGEYEGEMVIRPYEKDKDLEDSRGQGFLMGAHIAVEAPKN</sequence>
<dbReference type="PANTHER" id="PTHR45528">
    <property type="entry name" value="SENSOR HISTIDINE KINASE CPXA"/>
    <property type="match status" value="1"/>
</dbReference>
<evidence type="ECO:0000256" key="3">
    <source>
        <dbReference type="ARBA" id="ARBA00012438"/>
    </source>
</evidence>
<dbReference type="PROSITE" id="PS50885">
    <property type="entry name" value="HAMP"/>
    <property type="match status" value="1"/>
</dbReference>
<dbReference type="PRINTS" id="PR00344">
    <property type="entry name" value="BCTRLSENSOR"/>
</dbReference>
<dbReference type="SMART" id="SM00388">
    <property type="entry name" value="HisKA"/>
    <property type="match status" value="1"/>
</dbReference>
<dbReference type="Pfam" id="PF00672">
    <property type="entry name" value="HAMP"/>
    <property type="match status" value="1"/>
</dbReference>
<dbReference type="PROSITE" id="PS50109">
    <property type="entry name" value="HIS_KIN"/>
    <property type="match status" value="1"/>
</dbReference>
<dbReference type="PANTHER" id="PTHR45528:SF1">
    <property type="entry name" value="SENSOR HISTIDINE KINASE CPXA"/>
    <property type="match status" value="1"/>
</dbReference>
<keyword evidence="12" id="KW-0902">Two-component regulatory system</keyword>
<dbReference type="FunFam" id="3.30.565.10:FF:000006">
    <property type="entry name" value="Sensor histidine kinase WalK"/>
    <property type="match status" value="1"/>
</dbReference>